<evidence type="ECO:0000313" key="2">
    <source>
        <dbReference type="Proteomes" id="UP000031620"/>
    </source>
</evidence>
<sequence>MNVLVCINEIGFMDDFVANIKESSVNEAERKLQEAHEIAIESPDSGFSLTALSEVTKDGVAKEFTFKSMQTEEGLTMIYIGVADAA</sequence>
<dbReference type="HOGENOM" id="CLU_2493975_0_0_9"/>
<dbReference type="RefSeq" id="WP_010581078.1">
    <property type="nucleotide sequence ID" value="NZ_AP014680.1"/>
</dbReference>
<evidence type="ECO:0000313" key="1">
    <source>
        <dbReference type="EMBL" id="BAP86344.1"/>
    </source>
</evidence>
<dbReference type="Proteomes" id="UP000031620">
    <property type="component" value="Chromosome"/>
</dbReference>
<dbReference type="STRING" id="1291742.LOOC260_118380"/>
<accession>A0A0A1GZC3</accession>
<dbReference type="AlphaFoldDB" id="A0A0A1GZC3"/>
<name>A0A0A1GZC3_9LACO</name>
<gene>
    <name evidence="1" type="ORF">LOOC260_118380</name>
</gene>
<organism evidence="1 2">
    <name type="scientific">Paucilactobacillus hokkaidonensis JCM 18461</name>
    <dbReference type="NCBI Taxonomy" id="1291742"/>
    <lineage>
        <taxon>Bacteria</taxon>
        <taxon>Bacillati</taxon>
        <taxon>Bacillota</taxon>
        <taxon>Bacilli</taxon>
        <taxon>Lactobacillales</taxon>
        <taxon>Lactobacillaceae</taxon>
        <taxon>Paucilactobacillus</taxon>
    </lineage>
</organism>
<reference evidence="1 2" key="1">
    <citation type="submission" date="2014-11" db="EMBL/GenBank/DDBJ databases">
        <title>Complete genome sequence and analysis of Lactobacillus hokkaidonensis LOOC260T.</title>
        <authorList>
            <person name="Tanizawa Y."/>
            <person name="Tohno M."/>
            <person name="Kaminuma E."/>
            <person name="Nakamura Y."/>
            <person name="Arita M."/>
        </authorList>
    </citation>
    <scope>NUCLEOTIDE SEQUENCE [LARGE SCALE GENOMIC DNA]</scope>
    <source>
        <strain evidence="1 2">LOOC260</strain>
    </source>
</reference>
<proteinExistence type="predicted"/>
<protein>
    <submittedName>
        <fullName evidence="1">Uncharacterized protein</fullName>
    </submittedName>
</protein>
<dbReference type="KEGG" id="lho:LOOC260_118380"/>
<dbReference type="EMBL" id="AP014680">
    <property type="protein sequence ID" value="BAP86344.1"/>
    <property type="molecule type" value="Genomic_DNA"/>
</dbReference>